<evidence type="ECO:0000256" key="1">
    <source>
        <dbReference type="ARBA" id="ARBA00001946"/>
    </source>
</evidence>
<dbReference type="Gene3D" id="3.40.50.1000">
    <property type="entry name" value="HAD superfamily/HAD-like"/>
    <property type="match status" value="1"/>
</dbReference>
<dbReference type="SFLD" id="SFLDS00003">
    <property type="entry name" value="Haloacid_Dehalogenase"/>
    <property type="match status" value="1"/>
</dbReference>
<accession>A0A381SKL5</accession>
<reference evidence="5" key="1">
    <citation type="submission" date="2018-05" db="EMBL/GenBank/DDBJ databases">
        <authorList>
            <person name="Lanie J.A."/>
            <person name="Ng W.-L."/>
            <person name="Kazmierczak K.M."/>
            <person name="Andrzejewski T.M."/>
            <person name="Davidsen T.M."/>
            <person name="Wayne K.J."/>
            <person name="Tettelin H."/>
            <person name="Glass J.I."/>
            <person name="Rusch D."/>
            <person name="Podicherti R."/>
            <person name="Tsui H.-C.T."/>
            <person name="Winkler M.E."/>
        </authorList>
    </citation>
    <scope>NUCLEOTIDE SEQUENCE</scope>
</reference>
<evidence type="ECO:0000256" key="4">
    <source>
        <dbReference type="ARBA" id="ARBA00022842"/>
    </source>
</evidence>
<sequence>MIKAILFDFTQTLVDSSKGFRLAEKRVKSNLFKYLGLADWDKFLKKYRQIRSKSLLESTLSKKTIWNNVCLSFKQGKDKSLFEKWEYEYWGIVNHNTLLFPETLEVIDKLSKTHKLGIISNTQHQPNGLRGHCLDGFKALESYFQSIIIGGENNIEPKPKRRPFDFCLNQLGVKANESIYIGDDWINDIFGSKEAGLQPVWIQHRSVKRKWPKAKFFVPIITSLDQLLDMVLIK</sequence>
<dbReference type="InterPro" id="IPR051400">
    <property type="entry name" value="HAD-like_hydrolase"/>
</dbReference>
<evidence type="ECO:0008006" key="6">
    <source>
        <dbReference type="Google" id="ProtNLM"/>
    </source>
</evidence>
<dbReference type="Pfam" id="PF13419">
    <property type="entry name" value="HAD_2"/>
    <property type="match status" value="1"/>
</dbReference>
<dbReference type="InterPro" id="IPR041492">
    <property type="entry name" value="HAD_2"/>
</dbReference>
<evidence type="ECO:0000313" key="5">
    <source>
        <dbReference type="EMBL" id="SVA04595.1"/>
    </source>
</evidence>
<dbReference type="NCBIfam" id="TIGR01549">
    <property type="entry name" value="HAD-SF-IA-v1"/>
    <property type="match status" value="1"/>
</dbReference>
<dbReference type="PANTHER" id="PTHR46470">
    <property type="entry name" value="N-ACYLNEURAMINATE-9-PHOSPHATASE"/>
    <property type="match status" value="1"/>
</dbReference>
<gene>
    <name evidence="5" type="ORF">METZ01_LOCUS57449</name>
</gene>
<dbReference type="EMBL" id="UINC01003243">
    <property type="protein sequence ID" value="SVA04595.1"/>
    <property type="molecule type" value="Genomic_DNA"/>
</dbReference>
<dbReference type="GO" id="GO:0044281">
    <property type="term" value="P:small molecule metabolic process"/>
    <property type="evidence" value="ECO:0007669"/>
    <property type="project" value="UniProtKB-ARBA"/>
</dbReference>
<evidence type="ECO:0000256" key="2">
    <source>
        <dbReference type="ARBA" id="ARBA00022723"/>
    </source>
</evidence>
<dbReference type="GO" id="GO:0016791">
    <property type="term" value="F:phosphatase activity"/>
    <property type="evidence" value="ECO:0007669"/>
    <property type="project" value="TreeGrafter"/>
</dbReference>
<dbReference type="InterPro" id="IPR036412">
    <property type="entry name" value="HAD-like_sf"/>
</dbReference>
<keyword evidence="2" id="KW-0479">Metal-binding</keyword>
<proteinExistence type="predicted"/>
<dbReference type="InterPro" id="IPR006439">
    <property type="entry name" value="HAD-SF_hydro_IA"/>
</dbReference>
<dbReference type="SFLD" id="SFLDG01129">
    <property type="entry name" value="C1.5:_HAD__Beta-PGM__Phosphata"/>
    <property type="match status" value="1"/>
</dbReference>
<dbReference type="AlphaFoldDB" id="A0A381SKL5"/>
<comment type="cofactor">
    <cofactor evidence="1">
        <name>Mg(2+)</name>
        <dbReference type="ChEBI" id="CHEBI:18420"/>
    </cofactor>
</comment>
<dbReference type="PANTHER" id="PTHR46470:SF2">
    <property type="entry name" value="GLYCERALDEHYDE 3-PHOSPHATE PHOSPHATASE"/>
    <property type="match status" value="1"/>
</dbReference>
<dbReference type="Gene3D" id="1.20.120.710">
    <property type="entry name" value="Haloacid dehalogenase hydrolase-like domain"/>
    <property type="match status" value="1"/>
</dbReference>
<keyword evidence="4" id="KW-0460">Magnesium</keyword>
<name>A0A381SKL5_9ZZZZ</name>
<evidence type="ECO:0000256" key="3">
    <source>
        <dbReference type="ARBA" id="ARBA00022801"/>
    </source>
</evidence>
<organism evidence="5">
    <name type="scientific">marine metagenome</name>
    <dbReference type="NCBI Taxonomy" id="408172"/>
    <lineage>
        <taxon>unclassified sequences</taxon>
        <taxon>metagenomes</taxon>
        <taxon>ecological metagenomes</taxon>
    </lineage>
</organism>
<keyword evidence="3" id="KW-0378">Hydrolase</keyword>
<dbReference type="SUPFAM" id="SSF56784">
    <property type="entry name" value="HAD-like"/>
    <property type="match status" value="1"/>
</dbReference>
<dbReference type="GO" id="GO:0046872">
    <property type="term" value="F:metal ion binding"/>
    <property type="evidence" value="ECO:0007669"/>
    <property type="project" value="UniProtKB-KW"/>
</dbReference>
<protein>
    <recommendedName>
        <fullName evidence="6">HAD family hydrolase</fullName>
    </recommendedName>
</protein>
<dbReference type="InterPro" id="IPR023214">
    <property type="entry name" value="HAD_sf"/>
</dbReference>